<dbReference type="Pfam" id="PF01145">
    <property type="entry name" value="Band_7"/>
    <property type="match status" value="1"/>
</dbReference>
<dbReference type="EMBL" id="LCNO01000010">
    <property type="protein sequence ID" value="KKU57741.1"/>
    <property type="molecule type" value="Genomic_DNA"/>
</dbReference>
<dbReference type="SUPFAM" id="SSF117892">
    <property type="entry name" value="Band 7/SPFH domain"/>
    <property type="match status" value="1"/>
</dbReference>
<dbReference type="PANTHER" id="PTHR23222">
    <property type="entry name" value="PROHIBITIN"/>
    <property type="match status" value="1"/>
</dbReference>
<dbReference type="PANTHER" id="PTHR23222:SF0">
    <property type="entry name" value="PROHIBITIN 1"/>
    <property type="match status" value="1"/>
</dbReference>
<dbReference type="Proteomes" id="UP000034307">
    <property type="component" value="Unassembled WGS sequence"/>
</dbReference>
<dbReference type="SMART" id="SM00244">
    <property type="entry name" value="PHB"/>
    <property type="match status" value="1"/>
</dbReference>
<sequence length="276" mass="30934">MRLVGMWGSLVVIALVVGLLSFRTVPSGEVAVVTRFGQVTGRVLNPGASLIWPFVEGTVYYNTKKITYETVPVEKKTSSNADYKDFPVDTNTKDGQPVDISYTVRFSVDPTKATWVAQNIGPEEALVEKVVKTESRIWARNVPRDHSAEGLYTGEGSIKVQDAIFDKLKPVFEQNGLILDMVGVREIIFDKTYVDAIKSKQVELVRVEVEKNKAAQEEYRKQQRITAAEGQAREQELQRTTISDALLRKLWIEKWDGKLPTYVGGENTSALLQIPK</sequence>
<comment type="caution">
    <text evidence="2">The sequence shown here is derived from an EMBL/GenBank/DDBJ whole genome shotgun (WGS) entry which is preliminary data.</text>
</comment>
<dbReference type="CDD" id="cd03401">
    <property type="entry name" value="SPFH_prohibitin"/>
    <property type="match status" value="1"/>
</dbReference>
<reference evidence="2 3" key="1">
    <citation type="journal article" date="2015" name="Nature">
        <title>rRNA introns, odd ribosomes, and small enigmatic genomes across a large radiation of phyla.</title>
        <authorList>
            <person name="Brown C.T."/>
            <person name="Hug L.A."/>
            <person name="Thomas B.C."/>
            <person name="Sharon I."/>
            <person name="Castelle C.J."/>
            <person name="Singh A."/>
            <person name="Wilkins M.J."/>
            <person name="Williams K.H."/>
            <person name="Banfield J.F."/>
        </authorList>
    </citation>
    <scope>NUCLEOTIDE SEQUENCE [LARGE SCALE GENOMIC DNA]</scope>
</reference>
<evidence type="ECO:0000259" key="1">
    <source>
        <dbReference type="SMART" id="SM00244"/>
    </source>
</evidence>
<gene>
    <name evidence="2" type="ORF">UX80_C0010G0002</name>
</gene>
<protein>
    <submittedName>
        <fullName evidence="2">Band 7 protein</fullName>
    </submittedName>
</protein>
<evidence type="ECO:0000313" key="2">
    <source>
        <dbReference type="EMBL" id="KKU57741.1"/>
    </source>
</evidence>
<accession>A0A0G1RKT7</accession>
<dbReference type="InterPro" id="IPR001107">
    <property type="entry name" value="Band_7"/>
</dbReference>
<feature type="domain" description="Band 7" evidence="1">
    <location>
        <begin position="20"/>
        <end position="201"/>
    </location>
</feature>
<dbReference type="GO" id="GO:0016020">
    <property type="term" value="C:membrane"/>
    <property type="evidence" value="ECO:0007669"/>
    <property type="project" value="InterPro"/>
</dbReference>
<dbReference type="InterPro" id="IPR000163">
    <property type="entry name" value="Prohibitin"/>
</dbReference>
<dbReference type="InterPro" id="IPR036013">
    <property type="entry name" value="Band_7/SPFH_dom_sf"/>
</dbReference>
<dbReference type="Gene3D" id="3.30.479.30">
    <property type="entry name" value="Band 7 domain"/>
    <property type="match status" value="1"/>
</dbReference>
<evidence type="ECO:0000313" key="3">
    <source>
        <dbReference type="Proteomes" id="UP000034307"/>
    </source>
</evidence>
<dbReference type="AlphaFoldDB" id="A0A0G1RKT7"/>
<proteinExistence type="predicted"/>
<name>A0A0G1RKT7_9BACT</name>
<organism evidence="2 3">
    <name type="scientific">Candidatus Amesbacteria bacterium GW2011_GWA2_47_11b</name>
    <dbReference type="NCBI Taxonomy" id="1618358"/>
    <lineage>
        <taxon>Bacteria</taxon>
        <taxon>Candidatus Amesiibacteriota</taxon>
    </lineage>
</organism>
<dbReference type="STRING" id="1618358.UX80_C0010G0002"/>